<dbReference type="EMBL" id="JAIZPD010000001">
    <property type="protein sequence ID" value="KAH0967725.1"/>
    <property type="molecule type" value="Genomic_DNA"/>
</dbReference>
<dbReference type="AlphaFoldDB" id="A0A9P8N6A1"/>
<dbReference type="OrthoDB" id="10666193at2759"/>
<dbReference type="GeneID" id="68349496"/>
<comment type="caution">
    <text evidence="3">The sequence shown here is derived from an EMBL/GenBank/DDBJ whole genome shotgun (WGS) entry which is preliminary data.</text>
</comment>
<feature type="region of interest" description="Disordered" evidence="1">
    <location>
        <begin position="60"/>
        <end position="89"/>
    </location>
</feature>
<sequence length="223" mass="23932">MKYRTGALIAMCLTTGTFAAPTSEKPTVQVKAITEEGKPSGSLGLLGGSFPESKYIELGEHKKHKGPYRRSMEFDAKESGKKPVGDLVGDVGKALPVRRSEKPVGGLVGDVGKALPVRRSEKPVGGLVGDVGKALPVRRSMEVDAETPKPSIPGEKRPKATRRSMEFDAKRLKNKRPKNKNLPIPARRSMEFDAKKPVGDVAEDDDAPTEKGTEDAGASDESQ</sequence>
<reference evidence="3" key="1">
    <citation type="submission" date="2021-09" db="EMBL/GenBank/DDBJ databases">
        <title>A high-quality genome of the endoparasitic fungus Hirsutella rhossiliensis with a comparison of Hirsutella genomes reveals transposable elements contributing to genome size variation.</title>
        <authorList>
            <person name="Lin R."/>
            <person name="Jiao Y."/>
            <person name="Sun X."/>
            <person name="Ling J."/>
            <person name="Xie B."/>
            <person name="Cheng X."/>
        </authorList>
    </citation>
    <scope>NUCLEOTIDE SEQUENCE</scope>
    <source>
        <strain evidence="3">HR02</strain>
    </source>
</reference>
<dbReference type="RefSeq" id="XP_044725238.1">
    <property type="nucleotide sequence ID" value="XM_044858838.1"/>
</dbReference>
<evidence type="ECO:0000313" key="4">
    <source>
        <dbReference type="Proteomes" id="UP000824596"/>
    </source>
</evidence>
<feature type="compositionally biased region" description="Basic and acidic residues" evidence="1">
    <location>
        <begin position="70"/>
        <end position="84"/>
    </location>
</feature>
<feature type="compositionally biased region" description="Basic and acidic residues" evidence="1">
    <location>
        <begin position="188"/>
        <end position="198"/>
    </location>
</feature>
<name>A0A9P8N6A1_9HYPO</name>
<feature type="region of interest" description="Disordered" evidence="1">
    <location>
        <begin position="137"/>
        <end position="223"/>
    </location>
</feature>
<feature type="signal peptide" evidence="2">
    <location>
        <begin position="1"/>
        <end position="19"/>
    </location>
</feature>
<evidence type="ECO:0000313" key="3">
    <source>
        <dbReference type="EMBL" id="KAH0967725.1"/>
    </source>
</evidence>
<protein>
    <submittedName>
        <fullName evidence="3">Uncharacterized protein</fullName>
    </submittedName>
</protein>
<evidence type="ECO:0000256" key="2">
    <source>
        <dbReference type="SAM" id="SignalP"/>
    </source>
</evidence>
<gene>
    <name evidence="3" type="ORF">HRG_00367</name>
</gene>
<keyword evidence="2" id="KW-0732">Signal</keyword>
<keyword evidence="4" id="KW-1185">Reference proteome</keyword>
<accession>A0A9P8N6A1</accession>
<dbReference type="Proteomes" id="UP000824596">
    <property type="component" value="Unassembled WGS sequence"/>
</dbReference>
<evidence type="ECO:0000256" key="1">
    <source>
        <dbReference type="SAM" id="MobiDB-lite"/>
    </source>
</evidence>
<feature type="compositionally biased region" description="Basic and acidic residues" evidence="1">
    <location>
        <begin position="154"/>
        <end position="171"/>
    </location>
</feature>
<feature type="chain" id="PRO_5040510359" evidence="2">
    <location>
        <begin position="20"/>
        <end position="223"/>
    </location>
</feature>
<organism evidence="3 4">
    <name type="scientific">Hirsutella rhossiliensis</name>
    <dbReference type="NCBI Taxonomy" id="111463"/>
    <lineage>
        <taxon>Eukaryota</taxon>
        <taxon>Fungi</taxon>
        <taxon>Dikarya</taxon>
        <taxon>Ascomycota</taxon>
        <taxon>Pezizomycotina</taxon>
        <taxon>Sordariomycetes</taxon>
        <taxon>Hypocreomycetidae</taxon>
        <taxon>Hypocreales</taxon>
        <taxon>Ophiocordycipitaceae</taxon>
        <taxon>Hirsutella</taxon>
    </lineage>
</organism>
<proteinExistence type="predicted"/>